<evidence type="ECO:0000313" key="3">
    <source>
        <dbReference type="Proteomes" id="UP000193986"/>
    </source>
</evidence>
<reference evidence="2 3" key="1">
    <citation type="submission" date="2016-07" db="EMBL/GenBank/DDBJ databases">
        <title>Pervasive Adenine N6-methylation of Active Genes in Fungi.</title>
        <authorList>
            <consortium name="DOE Joint Genome Institute"/>
            <person name="Mondo S.J."/>
            <person name="Dannebaum R.O."/>
            <person name="Kuo R.C."/>
            <person name="Labutti K."/>
            <person name="Haridas S."/>
            <person name="Kuo A."/>
            <person name="Salamov A."/>
            <person name="Ahrendt S.R."/>
            <person name="Lipzen A."/>
            <person name="Sullivan W."/>
            <person name="Andreopoulos W.B."/>
            <person name="Clum A."/>
            <person name="Lindquist E."/>
            <person name="Daum C."/>
            <person name="Ramamoorthy G.K."/>
            <person name="Gryganskyi A."/>
            <person name="Culley D."/>
            <person name="Magnuson J.K."/>
            <person name="James T.Y."/>
            <person name="O'Malley M.A."/>
            <person name="Stajich J.E."/>
            <person name="Spatafora J.W."/>
            <person name="Visel A."/>
            <person name="Grigoriev I.V."/>
        </authorList>
    </citation>
    <scope>NUCLEOTIDE SEQUENCE [LARGE SCALE GENOMIC DNA]</scope>
    <source>
        <strain evidence="2 3">68-887.2</strain>
    </source>
</reference>
<proteinExistence type="predicted"/>
<feature type="region of interest" description="Disordered" evidence="1">
    <location>
        <begin position="80"/>
        <end position="114"/>
    </location>
</feature>
<evidence type="ECO:0000313" key="2">
    <source>
        <dbReference type="EMBL" id="ORY33746.1"/>
    </source>
</evidence>
<dbReference type="EMBL" id="MCFC01000005">
    <property type="protein sequence ID" value="ORY33746.1"/>
    <property type="molecule type" value="Genomic_DNA"/>
</dbReference>
<evidence type="ECO:0000256" key="1">
    <source>
        <dbReference type="SAM" id="MobiDB-lite"/>
    </source>
</evidence>
<keyword evidence="3" id="KW-1185">Reference proteome</keyword>
<feature type="region of interest" description="Disordered" evidence="1">
    <location>
        <begin position="175"/>
        <end position="211"/>
    </location>
</feature>
<feature type="compositionally biased region" description="Polar residues" evidence="1">
    <location>
        <begin position="187"/>
        <end position="196"/>
    </location>
</feature>
<protein>
    <submittedName>
        <fullName evidence="2">Uncharacterized protein</fullName>
    </submittedName>
</protein>
<sequence>MSDIPPKPITPAAALGEPPAKALDPIAGEPSLFDKAASLAKPYLDKVDQTTRPYVEKVQEATKPYTDAATAKAKEVIDKIEGHPAPSTTGPEGVTTTTETRELSSEGGATSTSGFSAGNVQAQALGVLGQIQGAFNTLTHTIDEKTASPTHPGIISQVTAAVQKGVEKVDSLLDQPVTPAAPGSQHPILTTTNSVPHVQGAEDPAVSDLKQ</sequence>
<organism evidence="2 3">
    <name type="scientific">Naematelia encephala</name>
    <dbReference type="NCBI Taxonomy" id="71784"/>
    <lineage>
        <taxon>Eukaryota</taxon>
        <taxon>Fungi</taxon>
        <taxon>Dikarya</taxon>
        <taxon>Basidiomycota</taxon>
        <taxon>Agaricomycotina</taxon>
        <taxon>Tremellomycetes</taxon>
        <taxon>Tremellales</taxon>
        <taxon>Naemateliaceae</taxon>
        <taxon>Naematelia</taxon>
    </lineage>
</organism>
<name>A0A1Y2BGA1_9TREE</name>
<dbReference type="Proteomes" id="UP000193986">
    <property type="component" value="Unassembled WGS sequence"/>
</dbReference>
<dbReference type="AlphaFoldDB" id="A0A1Y2BGA1"/>
<feature type="compositionally biased region" description="Low complexity" evidence="1">
    <location>
        <begin position="105"/>
        <end position="114"/>
    </location>
</feature>
<gene>
    <name evidence="2" type="ORF">BCR39DRAFT_518975</name>
</gene>
<dbReference type="InParanoid" id="A0A1Y2BGA1"/>
<feature type="region of interest" description="Disordered" evidence="1">
    <location>
        <begin position="1"/>
        <end position="22"/>
    </location>
</feature>
<comment type="caution">
    <text evidence="2">The sequence shown here is derived from an EMBL/GenBank/DDBJ whole genome shotgun (WGS) entry which is preliminary data.</text>
</comment>
<feature type="compositionally biased region" description="Low complexity" evidence="1">
    <location>
        <begin position="87"/>
        <end position="98"/>
    </location>
</feature>
<accession>A0A1Y2BGA1</accession>
<dbReference type="OrthoDB" id="2017695at2759"/>